<proteinExistence type="predicted"/>
<accession>A0A0E9WQK9</accession>
<reference evidence="1" key="1">
    <citation type="submission" date="2014-11" db="EMBL/GenBank/DDBJ databases">
        <authorList>
            <person name="Amaro Gonzalez C."/>
        </authorList>
    </citation>
    <scope>NUCLEOTIDE SEQUENCE</scope>
</reference>
<protein>
    <submittedName>
        <fullName evidence="1">Uncharacterized protein</fullName>
    </submittedName>
</protein>
<sequence>MQDFDWPVKTPVIHLSGIAASLSHLALTFDLCLPEENIFLNRYMDHLSNKAHWLLLSESPASGLLVEHNVFSEGSI</sequence>
<name>A0A0E9WQK9_ANGAN</name>
<organism evidence="1">
    <name type="scientific">Anguilla anguilla</name>
    <name type="common">European freshwater eel</name>
    <name type="synonym">Muraena anguilla</name>
    <dbReference type="NCBI Taxonomy" id="7936"/>
    <lineage>
        <taxon>Eukaryota</taxon>
        <taxon>Metazoa</taxon>
        <taxon>Chordata</taxon>
        <taxon>Craniata</taxon>
        <taxon>Vertebrata</taxon>
        <taxon>Euteleostomi</taxon>
        <taxon>Actinopterygii</taxon>
        <taxon>Neopterygii</taxon>
        <taxon>Teleostei</taxon>
        <taxon>Anguilliformes</taxon>
        <taxon>Anguillidae</taxon>
        <taxon>Anguilla</taxon>
    </lineage>
</organism>
<dbReference type="AlphaFoldDB" id="A0A0E9WQK9"/>
<evidence type="ECO:0000313" key="1">
    <source>
        <dbReference type="EMBL" id="JAH91835.1"/>
    </source>
</evidence>
<dbReference type="EMBL" id="GBXM01016742">
    <property type="protein sequence ID" value="JAH91835.1"/>
    <property type="molecule type" value="Transcribed_RNA"/>
</dbReference>
<reference evidence="1" key="2">
    <citation type="journal article" date="2015" name="Fish Shellfish Immunol.">
        <title>Early steps in the European eel (Anguilla anguilla)-Vibrio vulnificus interaction in the gills: Role of the RtxA13 toxin.</title>
        <authorList>
            <person name="Callol A."/>
            <person name="Pajuelo D."/>
            <person name="Ebbesson L."/>
            <person name="Teles M."/>
            <person name="MacKenzie S."/>
            <person name="Amaro C."/>
        </authorList>
    </citation>
    <scope>NUCLEOTIDE SEQUENCE</scope>
</reference>